<evidence type="ECO:0000256" key="5">
    <source>
        <dbReference type="ARBA" id="ARBA00022807"/>
    </source>
</evidence>
<organism evidence="6 7">
    <name type="scientific">Exocentrus adspersus</name>
    <dbReference type="NCBI Taxonomy" id="1586481"/>
    <lineage>
        <taxon>Eukaryota</taxon>
        <taxon>Metazoa</taxon>
        <taxon>Ecdysozoa</taxon>
        <taxon>Arthropoda</taxon>
        <taxon>Hexapoda</taxon>
        <taxon>Insecta</taxon>
        <taxon>Pterygota</taxon>
        <taxon>Neoptera</taxon>
        <taxon>Endopterygota</taxon>
        <taxon>Coleoptera</taxon>
        <taxon>Polyphaga</taxon>
        <taxon>Cucujiformia</taxon>
        <taxon>Chrysomeloidea</taxon>
        <taxon>Cerambycidae</taxon>
        <taxon>Lamiinae</taxon>
        <taxon>Acanthocinini</taxon>
        <taxon>Exocentrus</taxon>
    </lineage>
</organism>
<proteinExistence type="inferred from homology"/>
<dbReference type="PANTHER" id="PTHR23402">
    <property type="entry name" value="PROTEASE FAMILY C15 PYROGLUTAMYL-PEPTIDASE I-RELATED"/>
    <property type="match status" value="1"/>
</dbReference>
<keyword evidence="2" id="KW-0963">Cytoplasm</keyword>
<dbReference type="Proteomes" id="UP001159042">
    <property type="component" value="Unassembled WGS sequence"/>
</dbReference>
<evidence type="ECO:0000313" key="6">
    <source>
        <dbReference type="EMBL" id="KAJ8925932.1"/>
    </source>
</evidence>
<evidence type="ECO:0000313" key="7">
    <source>
        <dbReference type="Proteomes" id="UP001159042"/>
    </source>
</evidence>
<dbReference type="PANTHER" id="PTHR23402:SF1">
    <property type="entry name" value="PYROGLUTAMYL-PEPTIDASE I"/>
    <property type="match status" value="1"/>
</dbReference>
<keyword evidence="7" id="KW-1185">Reference proteome</keyword>
<sequence>MSDNIIVTGFGPFRNHSVNASWEAVKLLPDQLDEFNIIKKEVPVIYDQVQNNIPDLWKKLNPIVSKLKYFRQNEMLIFVTALQLVVHVGVSSFTDRITIEKCAFRKGYDQCDCSGVEHPTKEACCDGDDCITTGLEVDEICKTLNTCKQIKSCASNNAGRYLCEFIYYTSLNIDRNKTLFVHVPPLDAPYTAKQLAEGLLEIIKCALRQIGPGEPVKRSSVTN</sequence>
<dbReference type="AlphaFoldDB" id="A0AAV8WIG8"/>
<dbReference type="SUPFAM" id="SSF53182">
    <property type="entry name" value="Pyrrolidone carboxyl peptidase (pyroglutamate aminopeptidase)"/>
    <property type="match status" value="1"/>
</dbReference>
<dbReference type="InterPro" id="IPR016125">
    <property type="entry name" value="Peptidase_C15-like"/>
</dbReference>
<dbReference type="GO" id="GO:0006508">
    <property type="term" value="P:proteolysis"/>
    <property type="evidence" value="ECO:0007669"/>
    <property type="project" value="UniProtKB-KW"/>
</dbReference>
<dbReference type="PRINTS" id="PR00706">
    <property type="entry name" value="PYROGLUPTASE"/>
</dbReference>
<reference evidence="6 7" key="1">
    <citation type="journal article" date="2023" name="Insect Mol. Biol.">
        <title>Genome sequencing provides insights into the evolution of gene families encoding plant cell wall-degrading enzymes in longhorned beetles.</title>
        <authorList>
            <person name="Shin N.R."/>
            <person name="Okamura Y."/>
            <person name="Kirsch R."/>
            <person name="Pauchet Y."/>
        </authorList>
    </citation>
    <scope>NUCLEOTIDE SEQUENCE [LARGE SCALE GENOMIC DNA]</scope>
    <source>
        <strain evidence="6">EAD_L_NR</strain>
    </source>
</reference>
<gene>
    <name evidence="6" type="ORF">NQ315_009784</name>
</gene>
<dbReference type="PIRSF" id="PIRSF015592">
    <property type="entry name" value="Prld-crbxl_pptds"/>
    <property type="match status" value="1"/>
</dbReference>
<keyword evidence="4" id="KW-0378">Hydrolase</keyword>
<dbReference type="GO" id="GO:0005829">
    <property type="term" value="C:cytosol"/>
    <property type="evidence" value="ECO:0007669"/>
    <property type="project" value="InterPro"/>
</dbReference>
<protein>
    <recommendedName>
        <fullName evidence="8">Pyroglutamyl-peptidase 1</fullName>
    </recommendedName>
</protein>
<evidence type="ECO:0000256" key="3">
    <source>
        <dbReference type="ARBA" id="ARBA00022670"/>
    </source>
</evidence>
<dbReference type="EMBL" id="JANEYG010000001">
    <property type="protein sequence ID" value="KAJ8925932.1"/>
    <property type="molecule type" value="Genomic_DNA"/>
</dbReference>
<keyword evidence="3" id="KW-0645">Protease</keyword>
<comment type="caution">
    <text evidence="6">The sequence shown here is derived from an EMBL/GenBank/DDBJ whole genome shotgun (WGS) entry which is preliminary data.</text>
</comment>
<dbReference type="InterPro" id="IPR036440">
    <property type="entry name" value="Peptidase_C15-like_sf"/>
</dbReference>
<dbReference type="Gene3D" id="3.40.630.20">
    <property type="entry name" value="Peptidase C15, pyroglutamyl peptidase I-like"/>
    <property type="match status" value="1"/>
</dbReference>
<dbReference type="CDD" id="cd00501">
    <property type="entry name" value="Peptidase_C15"/>
    <property type="match status" value="1"/>
</dbReference>
<accession>A0AAV8WIG8</accession>
<name>A0AAV8WIG8_9CUCU</name>
<evidence type="ECO:0000256" key="2">
    <source>
        <dbReference type="ARBA" id="ARBA00022490"/>
    </source>
</evidence>
<comment type="similarity">
    <text evidence="1">Belongs to the peptidase C15 family.</text>
</comment>
<keyword evidence="5" id="KW-0788">Thiol protease</keyword>
<dbReference type="Pfam" id="PF01470">
    <property type="entry name" value="Peptidase_C15"/>
    <property type="match status" value="2"/>
</dbReference>
<evidence type="ECO:0000256" key="4">
    <source>
        <dbReference type="ARBA" id="ARBA00022801"/>
    </source>
</evidence>
<dbReference type="InterPro" id="IPR000816">
    <property type="entry name" value="Peptidase_C15"/>
</dbReference>
<evidence type="ECO:0000256" key="1">
    <source>
        <dbReference type="ARBA" id="ARBA00006641"/>
    </source>
</evidence>
<dbReference type="GO" id="GO:0016920">
    <property type="term" value="F:pyroglutamyl-peptidase activity"/>
    <property type="evidence" value="ECO:0007669"/>
    <property type="project" value="InterPro"/>
</dbReference>
<evidence type="ECO:0008006" key="8">
    <source>
        <dbReference type="Google" id="ProtNLM"/>
    </source>
</evidence>